<dbReference type="InterPro" id="IPR001932">
    <property type="entry name" value="PPM-type_phosphatase-like_dom"/>
</dbReference>
<dbReference type="Pfam" id="PF13672">
    <property type="entry name" value="PP2C_2"/>
    <property type="match status" value="1"/>
</dbReference>
<dbReference type="PANTHER" id="PTHR47992">
    <property type="entry name" value="PROTEIN PHOSPHATASE"/>
    <property type="match status" value="1"/>
</dbReference>
<evidence type="ECO:0000313" key="2">
    <source>
        <dbReference type="EMBL" id="KZL51554.1"/>
    </source>
</evidence>
<dbReference type="Proteomes" id="UP000076555">
    <property type="component" value="Unassembled WGS sequence"/>
</dbReference>
<organism evidence="2 3">
    <name type="scientific">Nodularia spumigena CENA596</name>
    <dbReference type="NCBI Taxonomy" id="1819295"/>
    <lineage>
        <taxon>Bacteria</taxon>
        <taxon>Bacillati</taxon>
        <taxon>Cyanobacteriota</taxon>
        <taxon>Cyanophyceae</taxon>
        <taxon>Nostocales</taxon>
        <taxon>Nodulariaceae</taxon>
        <taxon>Nodularia</taxon>
    </lineage>
</organism>
<evidence type="ECO:0000313" key="3">
    <source>
        <dbReference type="Proteomes" id="UP000076555"/>
    </source>
</evidence>
<dbReference type="PROSITE" id="PS51746">
    <property type="entry name" value="PPM_2"/>
    <property type="match status" value="1"/>
</dbReference>
<gene>
    <name evidence="2" type="ORF">A2T98_01450</name>
</gene>
<comment type="caution">
    <text evidence="2">The sequence shown here is derived from an EMBL/GenBank/DDBJ whole genome shotgun (WGS) entry which is preliminary data.</text>
</comment>
<dbReference type="GO" id="GO:0004722">
    <property type="term" value="F:protein serine/threonine phosphatase activity"/>
    <property type="evidence" value="ECO:0007669"/>
    <property type="project" value="InterPro"/>
</dbReference>
<dbReference type="Gene3D" id="1.10.510.10">
    <property type="entry name" value="Transferase(Phosphotransferase) domain 1"/>
    <property type="match status" value="1"/>
</dbReference>
<dbReference type="AlphaFoldDB" id="A0A161XR71"/>
<dbReference type="SUPFAM" id="SSF81606">
    <property type="entry name" value="PP2C-like"/>
    <property type="match status" value="1"/>
</dbReference>
<dbReference type="InterPro" id="IPR015655">
    <property type="entry name" value="PP2C"/>
</dbReference>
<reference evidence="2 3" key="1">
    <citation type="submission" date="2016-04" db="EMBL/GenBank/DDBJ databases">
        <title>Draft Genome Assembly of the Bloom-forming Cyanobacterium Nodularia spumigena Strain CENA596 in Shrimp Production Ponds.</title>
        <authorList>
            <person name="Popin R.V."/>
            <person name="Rigonato J."/>
            <person name="Abreu V.A."/>
            <person name="Andreote A.P."/>
            <person name="Silveira S.B."/>
            <person name="Odebrecht C."/>
            <person name="Fiore M.F."/>
        </authorList>
    </citation>
    <scope>NUCLEOTIDE SEQUENCE [LARGE SCALE GENOMIC DNA]</scope>
    <source>
        <strain evidence="2 3">CENA596</strain>
    </source>
</reference>
<sequence length="596" mass="67006">MSSLPIDTTNNLVIQTNSSLTLETFQLEVLSYLGQFTTDVYYFKVNILPTDDSSTSSKLGLLRVGAIDGGLSRELQLRQILGDYKMIAELLAHTTAESVIINLHSTSHQLEDEQPEQRENEQYNSELVANTLELADTSSPLDIESNYLEEEYYPEQEIISNSSTSKLILLTYLPDETQTLETWLKVEHSLEESLFFTSQVCQFLRYVHQRNWCFVCILPQLMQMGTPMQIFDLTSAYPLGEILPSGLLGDYCAPELAYGKNPIHESMSSYTVGALLYHSIHQQTLPQEQSIDLKISPIPRIYQILKICLSPIPEERFPLPQLLSILVETRQAFSTLKIQWHIASRSTVGLSTNRLQNEDNYAVRQQQLSDAETMIVGVVADGMGGMSQGELASKLAVQIVIQEPIPQNIKTTEQRNEWLISLFQKANESVASHVKDGGTTLSVILALAQQLMIAHVGDSRIYLLRQGEIRQLSEDHSLIAMLVASGQITAEESIDHPDRNVLTKFLGAKQRLSDGYVQDLRRTNQELSIKLENEDILLLCSDGVWDLVNENHLAEIFNNHQDLQLAVDKTMNQVLERGASDNATLLALKCRIEKNV</sequence>
<proteinExistence type="predicted"/>
<accession>A0A161XR71</accession>
<evidence type="ECO:0000259" key="1">
    <source>
        <dbReference type="PROSITE" id="PS51746"/>
    </source>
</evidence>
<dbReference type="InterPro" id="IPR011009">
    <property type="entry name" value="Kinase-like_dom_sf"/>
</dbReference>
<dbReference type="SMART" id="SM00332">
    <property type="entry name" value="PP2Cc"/>
    <property type="match status" value="1"/>
</dbReference>
<dbReference type="SMART" id="SM00331">
    <property type="entry name" value="PP2C_SIG"/>
    <property type="match status" value="1"/>
</dbReference>
<name>A0A161XR71_NODSP</name>
<dbReference type="EMBL" id="LWAJ01000015">
    <property type="protein sequence ID" value="KZL51554.1"/>
    <property type="molecule type" value="Genomic_DNA"/>
</dbReference>
<dbReference type="InterPro" id="IPR036457">
    <property type="entry name" value="PPM-type-like_dom_sf"/>
</dbReference>
<dbReference type="CDD" id="cd00143">
    <property type="entry name" value="PP2Cc"/>
    <property type="match status" value="1"/>
</dbReference>
<dbReference type="Gene3D" id="3.60.40.10">
    <property type="entry name" value="PPM-type phosphatase domain"/>
    <property type="match status" value="1"/>
</dbReference>
<dbReference type="RefSeq" id="WP_063871251.1">
    <property type="nucleotide sequence ID" value="NZ_CAWMRI010000015.1"/>
</dbReference>
<feature type="domain" description="PPM-type phosphatase" evidence="1">
    <location>
        <begin position="341"/>
        <end position="590"/>
    </location>
</feature>
<dbReference type="SUPFAM" id="SSF56112">
    <property type="entry name" value="Protein kinase-like (PK-like)"/>
    <property type="match status" value="1"/>
</dbReference>
<protein>
    <submittedName>
        <fullName evidence="2">Serine/threonine protein phosphatase</fullName>
    </submittedName>
</protein>
<dbReference type="OrthoDB" id="495860at2"/>